<feature type="non-terminal residue" evidence="1">
    <location>
        <position position="1"/>
    </location>
</feature>
<proteinExistence type="predicted"/>
<feature type="non-terminal residue" evidence="1">
    <location>
        <position position="127"/>
    </location>
</feature>
<protein>
    <submittedName>
        <fullName evidence="1">Granule-bound starch synthase</fullName>
    </submittedName>
</protein>
<accession>Q06HV5</accession>
<evidence type="ECO:0000313" key="1">
    <source>
        <dbReference type="EMBL" id="ABI96040.1"/>
    </source>
</evidence>
<organism evidence="1">
    <name type="scientific">Kageneckia oblonga</name>
    <dbReference type="NCBI Taxonomy" id="133198"/>
    <lineage>
        <taxon>Eukaryota</taxon>
        <taxon>Viridiplantae</taxon>
        <taxon>Streptophyta</taxon>
        <taxon>Embryophyta</taxon>
        <taxon>Tracheophyta</taxon>
        <taxon>Spermatophyta</taxon>
        <taxon>Magnoliopsida</taxon>
        <taxon>eudicotyledons</taxon>
        <taxon>Gunneridae</taxon>
        <taxon>Pentapetalae</taxon>
        <taxon>rosids</taxon>
        <taxon>fabids</taxon>
        <taxon>Rosales</taxon>
        <taxon>Rosaceae</taxon>
        <taxon>Amygdaloideae</taxon>
        <taxon>Maleae</taxon>
        <taxon>Kageneckia</taxon>
    </lineage>
</organism>
<dbReference type="EMBL" id="DQ874927">
    <property type="protein sequence ID" value="ABI96040.1"/>
    <property type="molecule type" value="Genomic_DNA"/>
</dbReference>
<reference evidence="1" key="1">
    <citation type="journal article" date="2007" name="Plant Syst. Evol.">
        <title>Phylogeny of subtribe Pyrinae (formerly the Maloideae, Rosaceae): Limited resolution of a complex evolutionary history.</title>
        <authorList>
            <person name="Campbell C.S."/>
            <person name="Evans R.C."/>
            <person name="Morgan D.R."/>
            <person name="Dickinson T.A."/>
            <person name="Arsenault M.P."/>
        </authorList>
    </citation>
    <scope>NUCLEOTIDE SEQUENCE</scope>
    <source>
        <strain evidence="1">C8.3F</strain>
    </source>
</reference>
<name>Q06HV5_9ROSA</name>
<sequence>RFFSKRYGGKLHPKFMVRLLESISRTIKLGSAFYARQLLKHQEFSTFTAANIFLDHMGKKLFSLPMIGTPPCFHATSKPYTNVKAYTRPPKLPFAFTTLLTKADLLLRTLHISICPMNSRARLISLT</sequence>
<dbReference type="AlphaFoldDB" id="Q06HV5"/>